<dbReference type="PANTHER" id="PTHR39339">
    <property type="entry name" value="SLR1444 PROTEIN"/>
    <property type="match status" value="1"/>
</dbReference>
<dbReference type="Proteomes" id="UP001064632">
    <property type="component" value="Chromosome"/>
</dbReference>
<dbReference type="RefSeq" id="WP_261696644.1">
    <property type="nucleotide sequence ID" value="NZ_CP104694.1"/>
</dbReference>
<evidence type="ECO:0000259" key="1">
    <source>
        <dbReference type="PROSITE" id="PS51708"/>
    </source>
</evidence>
<evidence type="ECO:0000313" key="2">
    <source>
        <dbReference type="EMBL" id="UXI69691.1"/>
    </source>
</evidence>
<accession>A0ABY6BJC5</accession>
<dbReference type="Gene3D" id="1.40.20.10">
    <property type="entry name" value="CHAD domain"/>
    <property type="match status" value="1"/>
</dbReference>
<evidence type="ECO:0000313" key="3">
    <source>
        <dbReference type="Proteomes" id="UP001064632"/>
    </source>
</evidence>
<dbReference type="SMART" id="SM00880">
    <property type="entry name" value="CHAD"/>
    <property type="match status" value="1"/>
</dbReference>
<reference evidence="2" key="1">
    <citation type="submission" date="2022-09" db="EMBL/GenBank/DDBJ databases">
        <title>Tahibacter sp. nov., isolated from a fresh water.</title>
        <authorList>
            <person name="Baek J.H."/>
            <person name="Lee J.K."/>
            <person name="Kim J.M."/>
            <person name="Jeon C.O."/>
        </authorList>
    </citation>
    <scope>NUCLEOTIDE SEQUENCE</scope>
    <source>
        <strain evidence="2">W38</strain>
    </source>
</reference>
<gene>
    <name evidence="2" type="ORF">N4264_08685</name>
</gene>
<feature type="domain" description="CHAD" evidence="1">
    <location>
        <begin position="13"/>
        <end position="289"/>
    </location>
</feature>
<dbReference type="InterPro" id="IPR038186">
    <property type="entry name" value="CHAD_dom_sf"/>
</dbReference>
<organism evidence="2 3">
    <name type="scientific">Tahibacter amnicola</name>
    <dbReference type="NCBI Taxonomy" id="2976241"/>
    <lineage>
        <taxon>Bacteria</taxon>
        <taxon>Pseudomonadati</taxon>
        <taxon>Pseudomonadota</taxon>
        <taxon>Gammaproteobacteria</taxon>
        <taxon>Lysobacterales</taxon>
        <taxon>Rhodanobacteraceae</taxon>
        <taxon>Tahibacter</taxon>
    </lineage>
</organism>
<protein>
    <submittedName>
        <fullName evidence="2">CHAD domain-containing protein</fullName>
    </submittedName>
</protein>
<dbReference type="EMBL" id="CP104694">
    <property type="protein sequence ID" value="UXI69691.1"/>
    <property type="molecule type" value="Genomic_DNA"/>
</dbReference>
<keyword evidence="3" id="KW-1185">Reference proteome</keyword>
<dbReference type="Pfam" id="PF05235">
    <property type="entry name" value="CHAD"/>
    <property type="match status" value="1"/>
</dbReference>
<proteinExistence type="predicted"/>
<dbReference type="PANTHER" id="PTHR39339:SF1">
    <property type="entry name" value="CHAD DOMAIN-CONTAINING PROTEIN"/>
    <property type="match status" value="1"/>
</dbReference>
<name>A0ABY6BJC5_9GAMM</name>
<dbReference type="InterPro" id="IPR007899">
    <property type="entry name" value="CHAD_dom"/>
</dbReference>
<sequence>MTPAASRRSPPSRSAAVSLSQALFALALDQLEQADRHWRRVQRHPHAAIHESRKALRRFRSLLALGIGVPPDLTDVLDRQARRLGRGLSRLRDAHVLAVARMPADGATAAAWKSLREHLVQRRDAIVREMLAQDPAFARRRRQLASLATRMRRGSPPDGVAVDFHAALKKSAARVRRAEKGALVAKTTADFHRWRRRARRLRMQVQLLGGLMQEKSVPSQTRLAAKRLLRDASPHLPKEKRLVALTDALGKQQDLHLLRAFLRRRREFPHRLALLRGVSERLRRLAPAV</sequence>
<dbReference type="PROSITE" id="PS51708">
    <property type="entry name" value="CHAD"/>
    <property type="match status" value="1"/>
</dbReference>